<dbReference type="PROSITE" id="PS51257">
    <property type="entry name" value="PROKAR_LIPOPROTEIN"/>
    <property type="match status" value="1"/>
</dbReference>
<keyword evidence="1" id="KW-0812">Transmembrane</keyword>
<gene>
    <name evidence="2" type="ORF">GJV26_27460</name>
</gene>
<feature type="transmembrane region" description="Helical" evidence="1">
    <location>
        <begin position="12"/>
        <end position="32"/>
    </location>
</feature>
<reference evidence="2 3" key="1">
    <citation type="submission" date="2019-11" db="EMBL/GenBank/DDBJ databases">
        <title>Draft Genome Sequences of Six Type Strains of the Genus Massilia.</title>
        <authorList>
            <person name="Miess H."/>
            <person name="Frediansyah A."/>
            <person name="Goeker M."/>
            <person name="Gross H."/>
        </authorList>
    </citation>
    <scope>NUCLEOTIDE SEQUENCE [LARGE SCALE GENOMIC DNA]</scope>
    <source>
        <strain evidence="2 3">DSM 17513</strain>
    </source>
</reference>
<evidence type="ECO:0000313" key="2">
    <source>
        <dbReference type="EMBL" id="MUI16167.1"/>
    </source>
</evidence>
<dbReference type="EMBL" id="WNWM01000002">
    <property type="protein sequence ID" value="MUI16167.1"/>
    <property type="molecule type" value="Genomic_DNA"/>
</dbReference>
<accession>A0A6I3XI14</accession>
<name>A0A6I3XI14_9BURK</name>
<sequence length="100" mass="10874">MGDRFFHKLWQGTAPLVLWATHFFFCYLYAASGCRRETWAVLLGVTLAALALAGWLVRQGWQGGKEPRTLLGMAQLGGAVLALVALAWSAMPLFVFGACA</sequence>
<feature type="transmembrane region" description="Helical" evidence="1">
    <location>
        <begin position="69"/>
        <end position="88"/>
    </location>
</feature>
<protein>
    <submittedName>
        <fullName evidence="2">Uncharacterized protein</fullName>
    </submittedName>
</protein>
<organism evidence="2 3">
    <name type="scientific">Pseudoduganella dura</name>
    <dbReference type="NCBI Taxonomy" id="321982"/>
    <lineage>
        <taxon>Bacteria</taxon>
        <taxon>Pseudomonadati</taxon>
        <taxon>Pseudomonadota</taxon>
        <taxon>Betaproteobacteria</taxon>
        <taxon>Burkholderiales</taxon>
        <taxon>Oxalobacteraceae</taxon>
        <taxon>Telluria group</taxon>
        <taxon>Pseudoduganella</taxon>
    </lineage>
</organism>
<dbReference type="OrthoDB" id="8759624at2"/>
<keyword evidence="1" id="KW-1133">Transmembrane helix</keyword>
<feature type="transmembrane region" description="Helical" evidence="1">
    <location>
        <begin position="38"/>
        <end position="57"/>
    </location>
</feature>
<dbReference type="Proteomes" id="UP000431684">
    <property type="component" value="Unassembled WGS sequence"/>
</dbReference>
<keyword evidence="1" id="KW-0472">Membrane</keyword>
<dbReference type="RefSeq" id="WP_155711763.1">
    <property type="nucleotide sequence ID" value="NZ_BMWU01000042.1"/>
</dbReference>
<dbReference type="AlphaFoldDB" id="A0A6I3XI14"/>
<comment type="caution">
    <text evidence="2">The sequence shown here is derived from an EMBL/GenBank/DDBJ whole genome shotgun (WGS) entry which is preliminary data.</text>
</comment>
<proteinExistence type="predicted"/>
<keyword evidence="3" id="KW-1185">Reference proteome</keyword>
<evidence type="ECO:0000256" key="1">
    <source>
        <dbReference type="SAM" id="Phobius"/>
    </source>
</evidence>
<evidence type="ECO:0000313" key="3">
    <source>
        <dbReference type="Proteomes" id="UP000431684"/>
    </source>
</evidence>